<dbReference type="EMBL" id="CP029347">
    <property type="protein sequence ID" value="AWL12086.1"/>
    <property type="molecule type" value="Genomic_DNA"/>
</dbReference>
<protein>
    <recommendedName>
        <fullName evidence="4">Aspartate/glutamate leucyltransferase</fullName>
        <ecNumber evidence="4">2.3.2.29</ecNumber>
    </recommendedName>
</protein>
<dbReference type="InterPro" id="IPR016181">
    <property type="entry name" value="Acyl_CoA_acyltransferase"/>
</dbReference>
<feature type="domain" description="N-end rule aminoacyl transferase C-terminal" evidence="6">
    <location>
        <begin position="99"/>
        <end position="218"/>
    </location>
</feature>
<comment type="similarity">
    <text evidence="4">Belongs to the R-transferase family. Bpt subfamily.</text>
</comment>
<dbReference type="SUPFAM" id="SSF55729">
    <property type="entry name" value="Acyl-CoA N-acyltransferases (Nat)"/>
    <property type="match status" value="1"/>
</dbReference>
<dbReference type="Proteomes" id="UP000245728">
    <property type="component" value="Chromosome"/>
</dbReference>
<dbReference type="AlphaFoldDB" id="A0A2S2E353"/>
<comment type="subcellular location">
    <subcellularLocation>
        <location evidence="4">Cytoplasm</location>
    </subcellularLocation>
</comment>
<organism evidence="7 8">
    <name type="scientific">Saliniradius amylolyticus</name>
    <dbReference type="NCBI Taxonomy" id="2183582"/>
    <lineage>
        <taxon>Bacteria</taxon>
        <taxon>Pseudomonadati</taxon>
        <taxon>Pseudomonadota</taxon>
        <taxon>Gammaproteobacteria</taxon>
        <taxon>Alteromonadales</taxon>
        <taxon>Alteromonadaceae</taxon>
        <taxon>Saliniradius</taxon>
    </lineage>
</organism>
<dbReference type="InterPro" id="IPR017138">
    <property type="entry name" value="Asp_Glu_LeuTrfase"/>
</dbReference>
<evidence type="ECO:0000259" key="5">
    <source>
        <dbReference type="Pfam" id="PF04376"/>
    </source>
</evidence>
<dbReference type="InterPro" id="IPR007472">
    <property type="entry name" value="N-end_Aminoacyl_Trfase_C"/>
</dbReference>
<dbReference type="NCBIfam" id="NF002345">
    <property type="entry name" value="PRK01305.2-2"/>
    <property type="match status" value="1"/>
</dbReference>
<evidence type="ECO:0000313" key="8">
    <source>
        <dbReference type="Proteomes" id="UP000245728"/>
    </source>
</evidence>
<dbReference type="GO" id="GO:0005737">
    <property type="term" value="C:cytoplasm"/>
    <property type="evidence" value="ECO:0007669"/>
    <property type="project" value="UniProtKB-SubCell"/>
</dbReference>
<evidence type="ECO:0000256" key="2">
    <source>
        <dbReference type="ARBA" id="ARBA00022679"/>
    </source>
</evidence>
<accession>A0A2S2E353</accession>
<evidence type="ECO:0000256" key="3">
    <source>
        <dbReference type="ARBA" id="ARBA00023315"/>
    </source>
</evidence>
<dbReference type="GO" id="GO:0004057">
    <property type="term" value="F:arginyl-tRNA--protein transferase activity"/>
    <property type="evidence" value="ECO:0007669"/>
    <property type="project" value="InterPro"/>
</dbReference>
<dbReference type="NCBIfam" id="NF002346">
    <property type="entry name" value="PRK01305.2-3"/>
    <property type="match status" value="1"/>
</dbReference>
<dbReference type="RefSeq" id="WP_109339690.1">
    <property type="nucleotide sequence ID" value="NZ_CP029347.1"/>
</dbReference>
<dbReference type="EC" id="2.3.2.29" evidence="4"/>
<dbReference type="KEGG" id="salh:HMF8227_01612"/>
<evidence type="ECO:0000313" key="7">
    <source>
        <dbReference type="EMBL" id="AWL12086.1"/>
    </source>
</evidence>
<keyword evidence="8" id="KW-1185">Reference proteome</keyword>
<dbReference type="InterPro" id="IPR030700">
    <property type="entry name" value="N-end_Aminoacyl_Trfase"/>
</dbReference>
<dbReference type="Pfam" id="PF04377">
    <property type="entry name" value="ATE_C"/>
    <property type="match status" value="1"/>
</dbReference>
<dbReference type="NCBIfam" id="NF002341">
    <property type="entry name" value="PRK01305.1-1"/>
    <property type="match status" value="1"/>
</dbReference>
<dbReference type="GO" id="GO:0071596">
    <property type="term" value="P:ubiquitin-dependent protein catabolic process via the N-end rule pathway"/>
    <property type="evidence" value="ECO:0007669"/>
    <property type="project" value="InterPro"/>
</dbReference>
<keyword evidence="1 4" id="KW-0963">Cytoplasm</keyword>
<dbReference type="OrthoDB" id="9782022at2"/>
<feature type="domain" description="N-end aminoacyl transferase N-terminal" evidence="5">
    <location>
        <begin position="10"/>
        <end position="79"/>
    </location>
</feature>
<evidence type="ECO:0000259" key="6">
    <source>
        <dbReference type="Pfam" id="PF04377"/>
    </source>
</evidence>
<name>A0A2S2E353_9ALTE</name>
<proteinExistence type="inferred from homology"/>
<dbReference type="HAMAP" id="MF_00689">
    <property type="entry name" value="Bpt"/>
    <property type="match status" value="1"/>
</dbReference>
<comment type="function">
    <text evidence="4">Functions in the N-end rule pathway of protein degradation where it conjugates Leu from its aminoacyl-tRNA to the N-termini of proteins containing an N-terminal aspartate or glutamate.</text>
</comment>
<dbReference type="InterPro" id="IPR007471">
    <property type="entry name" value="N-end_Aminoacyl_Trfase_N"/>
</dbReference>
<dbReference type="GO" id="GO:0008914">
    <property type="term" value="F:leucyl-tRNA--protein transferase activity"/>
    <property type="evidence" value="ECO:0007669"/>
    <property type="project" value="UniProtKB-UniRule"/>
</dbReference>
<dbReference type="PIRSF" id="PIRSF037208">
    <property type="entry name" value="ATE_pro_prd"/>
    <property type="match status" value="1"/>
</dbReference>
<dbReference type="Pfam" id="PF04376">
    <property type="entry name" value="ATE_N"/>
    <property type="match status" value="1"/>
</dbReference>
<evidence type="ECO:0000256" key="4">
    <source>
        <dbReference type="HAMAP-Rule" id="MF_00689"/>
    </source>
</evidence>
<comment type="catalytic activity">
    <reaction evidence="4">
        <text>N-terminal L-aspartyl-[protein] + L-leucyl-tRNA(Leu) = N-terminal L-leucyl-L-aspartyl-[protein] + tRNA(Leu) + H(+)</text>
        <dbReference type="Rhea" id="RHEA:50420"/>
        <dbReference type="Rhea" id="RHEA-COMP:9613"/>
        <dbReference type="Rhea" id="RHEA-COMP:9622"/>
        <dbReference type="Rhea" id="RHEA-COMP:12669"/>
        <dbReference type="Rhea" id="RHEA-COMP:12674"/>
        <dbReference type="ChEBI" id="CHEBI:15378"/>
        <dbReference type="ChEBI" id="CHEBI:64720"/>
        <dbReference type="ChEBI" id="CHEBI:78442"/>
        <dbReference type="ChEBI" id="CHEBI:78494"/>
        <dbReference type="ChEBI" id="CHEBI:133042"/>
        <dbReference type="EC" id="2.3.2.29"/>
    </reaction>
</comment>
<dbReference type="PANTHER" id="PTHR21367:SF1">
    <property type="entry name" value="ARGINYL-TRNA--PROTEIN TRANSFERASE 1"/>
    <property type="match status" value="1"/>
</dbReference>
<reference evidence="7 8" key="1">
    <citation type="submission" date="2018-05" db="EMBL/GenBank/DDBJ databases">
        <title>Salinimonas sp. HMF8227 Genome sequencing and assembly.</title>
        <authorList>
            <person name="Kang H."/>
            <person name="Kang J."/>
            <person name="Cha I."/>
            <person name="Kim H."/>
            <person name="Joh K."/>
        </authorList>
    </citation>
    <scope>NUCLEOTIDE SEQUENCE [LARGE SCALE GENOMIC DNA]</scope>
    <source>
        <strain evidence="7 8">HMF8227</strain>
    </source>
</reference>
<keyword evidence="2 4" id="KW-0808">Transferase</keyword>
<gene>
    <name evidence="7" type="primary">ate1</name>
    <name evidence="4" type="synonym">bpt</name>
    <name evidence="7" type="ORF">HMF8227_01612</name>
</gene>
<dbReference type="NCBIfam" id="NF002342">
    <property type="entry name" value="PRK01305.1-3"/>
    <property type="match status" value="1"/>
</dbReference>
<sequence length="230" mass="26958">MNFLLTQNFDCSYLPGRQERLAVLAPDTPGLQHSYDLLIEAGFRRGGENLYRPLCENCNACQSIRIPTARFNPSRSQKRILKRNQDISLAVSDSVQDNYYPLYERYIRQKHADGAMFPPSEEQFRGMTAPSWGRSLYLELWLDKQLVAVAITDPLADALSAIYTFYDPDCQQRSLGILAILRQIEYCQQEDVQWLYLGYQVDECNKMNYKTQFLPYQRRIDNQWHEFTKK</sequence>
<dbReference type="PANTHER" id="PTHR21367">
    <property type="entry name" value="ARGININE-TRNA-PROTEIN TRANSFERASE 1"/>
    <property type="match status" value="1"/>
</dbReference>
<evidence type="ECO:0000256" key="1">
    <source>
        <dbReference type="ARBA" id="ARBA00022490"/>
    </source>
</evidence>
<keyword evidence="3 4" id="KW-0012">Acyltransferase</keyword>
<comment type="catalytic activity">
    <reaction evidence="4">
        <text>N-terminal L-glutamyl-[protein] + L-leucyl-tRNA(Leu) = N-terminal L-leucyl-L-glutamyl-[protein] + tRNA(Leu) + H(+)</text>
        <dbReference type="Rhea" id="RHEA:50412"/>
        <dbReference type="Rhea" id="RHEA-COMP:9613"/>
        <dbReference type="Rhea" id="RHEA-COMP:9622"/>
        <dbReference type="Rhea" id="RHEA-COMP:12664"/>
        <dbReference type="Rhea" id="RHEA-COMP:12668"/>
        <dbReference type="ChEBI" id="CHEBI:15378"/>
        <dbReference type="ChEBI" id="CHEBI:64721"/>
        <dbReference type="ChEBI" id="CHEBI:78442"/>
        <dbReference type="ChEBI" id="CHEBI:78494"/>
        <dbReference type="ChEBI" id="CHEBI:133041"/>
        <dbReference type="EC" id="2.3.2.29"/>
    </reaction>
</comment>